<dbReference type="PANTHER" id="PTHR24094:SF15">
    <property type="entry name" value="AMP-DEPENDENT SYNTHETASE_LIGASE DOMAIN-CONTAINING PROTEIN-RELATED"/>
    <property type="match status" value="1"/>
</dbReference>
<feature type="compositionally biased region" description="Low complexity" evidence="1">
    <location>
        <begin position="37"/>
        <end position="70"/>
    </location>
</feature>
<dbReference type="InterPro" id="IPR011089">
    <property type="entry name" value="GmrSD_C"/>
</dbReference>
<name>A0A3A9W709_9ACTN</name>
<evidence type="ECO:0000259" key="2">
    <source>
        <dbReference type="Pfam" id="PF07510"/>
    </source>
</evidence>
<dbReference type="Proteomes" id="UP000275024">
    <property type="component" value="Unassembled WGS sequence"/>
</dbReference>
<keyword evidence="5" id="KW-1185">Reference proteome</keyword>
<dbReference type="PANTHER" id="PTHR24094">
    <property type="entry name" value="SECRETED PROTEIN"/>
    <property type="match status" value="1"/>
</dbReference>
<keyword evidence="3" id="KW-0378">Hydrolase</keyword>
<keyword evidence="3" id="KW-0540">Nuclease</keyword>
<proteinExistence type="predicted"/>
<organism evidence="3 6">
    <name type="scientific">Streptomyces radicis</name>
    <dbReference type="NCBI Taxonomy" id="1750517"/>
    <lineage>
        <taxon>Bacteria</taxon>
        <taxon>Bacillati</taxon>
        <taxon>Actinomycetota</taxon>
        <taxon>Actinomycetes</taxon>
        <taxon>Kitasatosporales</taxon>
        <taxon>Streptomycetaceae</taxon>
        <taxon>Streptomyces</taxon>
    </lineage>
</organism>
<protein>
    <submittedName>
        <fullName evidence="3">HNH endonuclease</fullName>
    </submittedName>
</protein>
<gene>
    <name evidence="4" type="ORF">D7318_15420</name>
    <name evidence="3" type="ORF">D7319_14465</name>
</gene>
<dbReference type="Pfam" id="PF07510">
    <property type="entry name" value="GmrSD_C"/>
    <property type="match status" value="1"/>
</dbReference>
<dbReference type="Proteomes" id="UP000268652">
    <property type="component" value="Unassembled WGS sequence"/>
</dbReference>
<comment type="caution">
    <text evidence="3">The sequence shown here is derived from an EMBL/GenBank/DDBJ whole genome shotgun (WGS) entry which is preliminary data.</text>
</comment>
<dbReference type="EMBL" id="RBDY01000010">
    <property type="protein sequence ID" value="RKN21757.1"/>
    <property type="molecule type" value="Genomic_DNA"/>
</dbReference>
<dbReference type="OrthoDB" id="5196645at2"/>
<dbReference type="AlphaFoldDB" id="A0A3A9W709"/>
<dbReference type="GO" id="GO:0004519">
    <property type="term" value="F:endonuclease activity"/>
    <property type="evidence" value="ECO:0007669"/>
    <property type="project" value="UniProtKB-KW"/>
</dbReference>
<evidence type="ECO:0000313" key="4">
    <source>
        <dbReference type="EMBL" id="RKN21757.1"/>
    </source>
</evidence>
<evidence type="ECO:0000313" key="5">
    <source>
        <dbReference type="Proteomes" id="UP000268652"/>
    </source>
</evidence>
<evidence type="ECO:0000313" key="3">
    <source>
        <dbReference type="EMBL" id="RKN08599.1"/>
    </source>
</evidence>
<evidence type="ECO:0000313" key="6">
    <source>
        <dbReference type="Proteomes" id="UP000275024"/>
    </source>
</evidence>
<accession>A0A3A9W709</accession>
<dbReference type="EMBL" id="RBDX01000010">
    <property type="protein sequence ID" value="RKN08599.1"/>
    <property type="molecule type" value="Genomic_DNA"/>
</dbReference>
<evidence type="ECO:0000256" key="1">
    <source>
        <dbReference type="SAM" id="MobiDB-lite"/>
    </source>
</evidence>
<feature type="region of interest" description="Disordered" evidence="1">
    <location>
        <begin position="37"/>
        <end position="83"/>
    </location>
</feature>
<sequence length="256" mass="27278">MRDAAEQLKRAVRVERVGWRLAGICLAVAAAGALTGGCQSEGADSSDSAPPSGSPSEGGDPSEGADGSSSPPSPEGLPAPDDARELLDGLTVAEQRSMTGYSRDRFPHWTSEDGCTVRQRVLLRDGEDVVTDDDCQPTSGSWYSAYDGETYTDAGDVDIDHIVPLANAWRSGADEWTDERREAFANDLEGPQLLAVGDRVNQSKGDQSPDQWLPPVEAYGCDYARAWIAVKAAYELNVTEPEQRELGALLDTCGGA</sequence>
<feature type="domain" description="GmrSD restriction endonucleases C-terminal" evidence="2">
    <location>
        <begin position="145"/>
        <end position="247"/>
    </location>
</feature>
<keyword evidence="3" id="KW-0255">Endonuclease</keyword>
<reference evidence="5 6" key="1">
    <citation type="submission" date="2018-09" db="EMBL/GenBank/DDBJ databases">
        <title>Streptomyces sp. nov. DS1-2, an endophytic actinomycete isolated from roots of Dendrobium scabrilingue.</title>
        <authorList>
            <person name="Kuncharoen N."/>
            <person name="Kudo T."/>
            <person name="Ohkuma M."/>
            <person name="Yuki M."/>
            <person name="Tanasupawat S."/>
        </authorList>
    </citation>
    <scope>NUCLEOTIDE SEQUENCE [LARGE SCALE GENOMIC DNA]</scope>
    <source>
        <strain evidence="3 6">AZ1-7</strain>
        <strain evidence="4 5">DS1-2</strain>
    </source>
</reference>